<dbReference type="PROSITE" id="PS51294">
    <property type="entry name" value="HTH_MYB"/>
    <property type="match status" value="1"/>
</dbReference>
<dbReference type="InterPro" id="IPR009057">
    <property type="entry name" value="Homeodomain-like_sf"/>
</dbReference>
<dbReference type="InterPro" id="IPR017930">
    <property type="entry name" value="Myb_dom"/>
</dbReference>
<proteinExistence type="predicted"/>
<sequence length="200" mass="24081">MNRVLKQWSGADKLKLNDLVTKYTLNNRVDWKLISLEFQDRTPTQCKLQYRHVLNKQAPKVNEIWTVEREKQLLMLIHVYGKMWKFLSQNYFQDLNTEQLRLKFNQHLNRHKYFKMIFDSAENGERLNQKQIESVKLALERISFVKQQLEDLNSNQAAFVTMDPLEVKHLKQVELCLDQFDIQEQERKLQLILQNSLQTM</sequence>
<evidence type="ECO:0008006" key="6">
    <source>
        <dbReference type="Google" id="ProtNLM"/>
    </source>
</evidence>
<dbReference type="SMART" id="SM00717">
    <property type="entry name" value="SANT"/>
    <property type="match status" value="2"/>
</dbReference>
<comment type="caution">
    <text evidence="3">The sequence shown here is derived from an EMBL/GenBank/DDBJ whole genome shotgun (WGS) entry which is preliminary data.</text>
</comment>
<name>A0AA86PD67_9EUKA</name>
<dbReference type="PROSITE" id="PS50090">
    <property type="entry name" value="MYB_LIKE"/>
    <property type="match status" value="1"/>
</dbReference>
<feature type="domain" description="Myb-like" evidence="1">
    <location>
        <begin position="8"/>
        <end position="54"/>
    </location>
</feature>
<dbReference type="Pfam" id="PF13921">
    <property type="entry name" value="Myb_DNA-bind_6"/>
    <property type="match status" value="1"/>
</dbReference>
<dbReference type="EMBL" id="CATOUU010000635">
    <property type="protein sequence ID" value="CAI9936322.1"/>
    <property type="molecule type" value="Genomic_DNA"/>
</dbReference>
<evidence type="ECO:0000259" key="1">
    <source>
        <dbReference type="PROSITE" id="PS50090"/>
    </source>
</evidence>
<evidence type="ECO:0000313" key="3">
    <source>
        <dbReference type="EMBL" id="CAI9936322.1"/>
    </source>
</evidence>
<dbReference type="Gene3D" id="1.10.10.60">
    <property type="entry name" value="Homeodomain-like"/>
    <property type="match status" value="1"/>
</dbReference>
<evidence type="ECO:0000313" key="4">
    <source>
        <dbReference type="EMBL" id="CAL6067309.1"/>
    </source>
</evidence>
<evidence type="ECO:0000313" key="5">
    <source>
        <dbReference type="Proteomes" id="UP001642409"/>
    </source>
</evidence>
<reference evidence="4 5" key="2">
    <citation type="submission" date="2024-07" db="EMBL/GenBank/DDBJ databases">
        <authorList>
            <person name="Akdeniz Z."/>
        </authorList>
    </citation>
    <scope>NUCLEOTIDE SEQUENCE [LARGE SCALE GENOMIC DNA]</scope>
</reference>
<dbReference type="CDD" id="cd00167">
    <property type="entry name" value="SANT"/>
    <property type="match status" value="1"/>
</dbReference>
<gene>
    <name evidence="3" type="ORF">HINF_LOCUS23967</name>
    <name evidence="4" type="ORF">HINF_LOCUS52961</name>
</gene>
<accession>A0AA86PD67</accession>
<feature type="domain" description="HTH myb-type" evidence="2">
    <location>
        <begin position="1"/>
        <end position="58"/>
    </location>
</feature>
<dbReference type="EMBL" id="CAXDID020000267">
    <property type="protein sequence ID" value="CAL6067309.1"/>
    <property type="molecule type" value="Genomic_DNA"/>
</dbReference>
<protein>
    <recommendedName>
        <fullName evidence="6">Myb-like DNA-binding domain-containing protein</fullName>
    </recommendedName>
</protein>
<organism evidence="3">
    <name type="scientific">Hexamita inflata</name>
    <dbReference type="NCBI Taxonomy" id="28002"/>
    <lineage>
        <taxon>Eukaryota</taxon>
        <taxon>Metamonada</taxon>
        <taxon>Diplomonadida</taxon>
        <taxon>Hexamitidae</taxon>
        <taxon>Hexamitinae</taxon>
        <taxon>Hexamita</taxon>
    </lineage>
</organism>
<dbReference type="AlphaFoldDB" id="A0AA86PD67"/>
<keyword evidence="5" id="KW-1185">Reference proteome</keyword>
<dbReference type="InterPro" id="IPR001005">
    <property type="entry name" value="SANT/Myb"/>
</dbReference>
<dbReference type="SUPFAM" id="SSF46689">
    <property type="entry name" value="Homeodomain-like"/>
    <property type="match status" value="1"/>
</dbReference>
<dbReference type="Proteomes" id="UP001642409">
    <property type="component" value="Unassembled WGS sequence"/>
</dbReference>
<evidence type="ECO:0000259" key="2">
    <source>
        <dbReference type="PROSITE" id="PS51294"/>
    </source>
</evidence>
<reference evidence="3" key="1">
    <citation type="submission" date="2023-06" db="EMBL/GenBank/DDBJ databases">
        <authorList>
            <person name="Kurt Z."/>
        </authorList>
    </citation>
    <scope>NUCLEOTIDE SEQUENCE</scope>
</reference>